<evidence type="ECO:0000256" key="3">
    <source>
        <dbReference type="ARBA" id="ARBA00022448"/>
    </source>
</evidence>
<keyword evidence="11" id="KW-0630">Potassium</keyword>
<dbReference type="PANTHER" id="PTHR10846:SF2">
    <property type="entry name" value="RE48874P"/>
    <property type="match status" value="1"/>
</dbReference>
<proteinExistence type="inferred from homology"/>
<keyword evidence="3" id="KW-0813">Transport</keyword>
<evidence type="ECO:0000256" key="15">
    <source>
        <dbReference type="ARBA" id="ARBA00023136"/>
    </source>
</evidence>
<feature type="transmembrane region" description="Helical" evidence="18">
    <location>
        <begin position="542"/>
        <end position="566"/>
    </location>
</feature>
<feature type="transmembrane region" description="Helical" evidence="18">
    <location>
        <begin position="271"/>
        <end position="289"/>
    </location>
</feature>
<dbReference type="GO" id="GO:0005262">
    <property type="term" value="F:calcium channel activity"/>
    <property type="evidence" value="ECO:0007669"/>
    <property type="project" value="TreeGrafter"/>
</dbReference>
<evidence type="ECO:0000256" key="12">
    <source>
        <dbReference type="ARBA" id="ARBA00022989"/>
    </source>
</evidence>
<dbReference type="GO" id="GO:0006874">
    <property type="term" value="P:intracellular calcium ion homeostasis"/>
    <property type="evidence" value="ECO:0007669"/>
    <property type="project" value="TreeGrafter"/>
</dbReference>
<dbReference type="PANTHER" id="PTHR10846">
    <property type="entry name" value="SODIUM/POTASSIUM/CALCIUM EXCHANGER"/>
    <property type="match status" value="1"/>
</dbReference>
<keyword evidence="16" id="KW-0739">Sodium transport</keyword>
<evidence type="ECO:0000256" key="14">
    <source>
        <dbReference type="ARBA" id="ARBA00023065"/>
    </source>
</evidence>
<dbReference type="EMBL" id="JAHWGI010001270">
    <property type="protein sequence ID" value="KAK3926778.1"/>
    <property type="molecule type" value="Genomic_DNA"/>
</dbReference>
<keyword evidence="9" id="KW-0106">Calcium</keyword>
<dbReference type="GO" id="GO:0015293">
    <property type="term" value="F:symporter activity"/>
    <property type="evidence" value="ECO:0007669"/>
    <property type="project" value="UniProtKB-KW"/>
</dbReference>
<comment type="caution">
    <text evidence="21">The sequence shown here is derived from an EMBL/GenBank/DDBJ whole genome shotgun (WGS) entry which is preliminary data.</text>
</comment>
<comment type="similarity">
    <text evidence="2">Belongs to the Ca(2+):cation antiporter (CaCA) (TC 2.A.19) family. SLC24A subfamily.</text>
</comment>
<keyword evidence="12 18" id="KW-1133">Transmembrane helix</keyword>
<evidence type="ECO:0000256" key="16">
    <source>
        <dbReference type="ARBA" id="ARBA00023201"/>
    </source>
</evidence>
<reference evidence="21" key="2">
    <citation type="journal article" date="2023" name="BMC Genomics">
        <title>Pest status, molecular evolution, and epigenetic factors derived from the genome assembly of Frankliniella fusca, a thysanopteran phytovirus vector.</title>
        <authorList>
            <person name="Catto M.A."/>
            <person name="Labadie P.E."/>
            <person name="Jacobson A.L."/>
            <person name="Kennedy G.G."/>
            <person name="Srinivasan R."/>
            <person name="Hunt B.G."/>
        </authorList>
    </citation>
    <scope>NUCLEOTIDE SEQUENCE</scope>
    <source>
        <strain evidence="21">PL_HMW_Pooled</strain>
    </source>
</reference>
<feature type="transmembrane region" description="Helical" evidence="18">
    <location>
        <begin position="211"/>
        <end position="234"/>
    </location>
</feature>
<keyword evidence="7 18" id="KW-0812">Transmembrane</keyword>
<dbReference type="InterPro" id="IPR044880">
    <property type="entry name" value="NCX_ion-bd_dom_sf"/>
</dbReference>
<evidence type="ECO:0000256" key="6">
    <source>
        <dbReference type="ARBA" id="ARBA00022568"/>
    </source>
</evidence>
<dbReference type="Proteomes" id="UP001219518">
    <property type="component" value="Unassembled WGS sequence"/>
</dbReference>
<reference evidence="21" key="1">
    <citation type="submission" date="2021-07" db="EMBL/GenBank/DDBJ databases">
        <authorList>
            <person name="Catto M.A."/>
            <person name="Jacobson A."/>
            <person name="Kennedy G."/>
            <person name="Labadie P."/>
            <person name="Hunt B.G."/>
            <person name="Srinivasan R."/>
        </authorList>
    </citation>
    <scope>NUCLEOTIDE SEQUENCE</scope>
    <source>
        <strain evidence="21">PL_HMW_Pooled</strain>
        <tissue evidence="21">Head</tissue>
    </source>
</reference>
<evidence type="ECO:0000256" key="7">
    <source>
        <dbReference type="ARBA" id="ARBA00022692"/>
    </source>
</evidence>
<evidence type="ECO:0000256" key="1">
    <source>
        <dbReference type="ARBA" id="ARBA00004141"/>
    </source>
</evidence>
<evidence type="ECO:0000313" key="21">
    <source>
        <dbReference type="EMBL" id="KAK3926778.1"/>
    </source>
</evidence>
<comment type="subcellular location">
    <subcellularLocation>
        <location evidence="1">Membrane</location>
        <topology evidence="1">Multi-pass membrane protein</topology>
    </subcellularLocation>
</comment>
<dbReference type="GO" id="GO:0008273">
    <property type="term" value="F:calcium, potassium:sodium antiporter activity"/>
    <property type="evidence" value="ECO:0007669"/>
    <property type="project" value="TreeGrafter"/>
</dbReference>
<keyword evidence="6" id="KW-0109">Calcium transport</keyword>
<protein>
    <submittedName>
        <fullName evidence="21">Sodium/potassium/calcium exchanger 5</fullName>
    </submittedName>
</protein>
<dbReference type="NCBIfam" id="TIGR00367">
    <property type="entry name" value="calcium/sodium antiporter"/>
    <property type="match status" value="1"/>
</dbReference>
<organism evidence="21 22">
    <name type="scientific">Frankliniella fusca</name>
    <dbReference type="NCBI Taxonomy" id="407009"/>
    <lineage>
        <taxon>Eukaryota</taxon>
        <taxon>Metazoa</taxon>
        <taxon>Ecdysozoa</taxon>
        <taxon>Arthropoda</taxon>
        <taxon>Hexapoda</taxon>
        <taxon>Insecta</taxon>
        <taxon>Pterygota</taxon>
        <taxon>Neoptera</taxon>
        <taxon>Paraneoptera</taxon>
        <taxon>Thysanoptera</taxon>
        <taxon>Terebrantia</taxon>
        <taxon>Thripoidea</taxon>
        <taxon>Thripidae</taxon>
        <taxon>Frankliniella</taxon>
    </lineage>
</organism>
<feature type="transmembrane region" description="Helical" evidence="18">
    <location>
        <begin position="506"/>
        <end position="530"/>
    </location>
</feature>
<dbReference type="Pfam" id="PF01699">
    <property type="entry name" value="Na_Ca_ex"/>
    <property type="match status" value="2"/>
</dbReference>
<keyword evidence="10" id="KW-0769">Symport</keyword>
<evidence type="ECO:0000259" key="20">
    <source>
        <dbReference type="Pfam" id="PF01699"/>
    </source>
</evidence>
<keyword evidence="14" id="KW-0406">Ion transport</keyword>
<feature type="transmembrane region" description="Helical" evidence="18">
    <location>
        <begin position="143"/>
        <end position="166"/>
    </location>
</feature>
<evidence type="ECO:0000256" key="4">
    <source>
        <dbReference type="ARBA" id="ARBA00022449"/>
    </source>
</evidence>
<dbReference type="GO" id="GO:0005886">
    <property type="term" value="C:plasma membrane"/>
    <property type="evidence" value="ECO:0007669"/>
    <property type="project" value="TreeGrafter"/>
</dbReference>
<dbReference type="Gene3D" id="1.20.1420.30">
    <property type="entry name" value="NCX, central ion-binding region"/>
    <property type="match status" value="2"/>
</dbReference>
<sequence length="574" mass="60452">MTVAAALWVLGVVCGSAALVPVGAAPSPGPGPGTSSGAGPAPTPVLAFGYATPRVPSAFETGGGRISEDRQLLASTQGNLRHAEDINFDARDRDSNALGGSPARAPAPTQGAAEQAPQCEGDAEDALFPGELFDQTQLRHGAVIIYFIFAFYGFLVIAMVCENYFLPTVEIICEELGLSPDVAGATFMSLASSAPELFVNVVTTFVTKSTMGVGTTVGSATFNVLGLASFIGLASRAPIQIRAGPVVRDSLMYVSAIAITTCVVMDGSVEWYEALAMVLCSLAYMLFMFSQHRLARWARSLVSRSNSTIVLTTPKHGTTHDDESASADSVSTVDVSAVMSADPNAAVAAAAASPHCDTAKEEPQGQGCVGCLRRFSERFWLVVTWPVSFALAHTIIDSKKPKMRPFFFLTFILCVVWIALAAYVVSWMLAVIGNTLGISDSVMGITLLAAGGSTPEAVSAIIMSRKGVGSVGIANGLGANTLNMLMNLGMPWLVRSLTEPGKPWTVLSRGLTFDLVALVSAVGALNLILLLSRYRLGRSQGVCTFGVYLLFIVMLCLIELNVFGWLPPLNCRSS</sequence>
<evidence type="ECO:0000256" key="17">
    <source>
        <dbReference type="SAM" id="MobiDB-lite"/>
    </source>
</evidence>
<keyword evidence="5" id="KW-0633">Potassium transport</keyword>
<feature type="domain" description="Sodium/calcium exchanger membrane region" evidence="20">
    <location>
        <begin position="148"/>
        <end position="289"/>
    </location>
</feature>
<dbReference type="InterPro" id="IPR004481">
    <property type="entry name" value="K/Na/Ca-exchanger"/>
</dbReference>
<feature type="signal peptide" evidence="19">
    <location>
        <begin position="1"/>
        <end position="18"/>
    </location>
</feature>
<keyword evidence="4" id="KW-0050">Antiport</keyword>
<gene>
    <name evidence="21" type="ORF">KUF71_015114</name>
</gene>
<evidence type="ECO:0000256" key="9">
    <source>
        <dbReference type="ARBA" id="ARBA00022837"/>
    </source>
</evidence>
<dbReference type="InterPro" id="IPR004837">
    <property type="entry name" value="NaCa_Exmemb"/>
</dbReference>
<feature type="chain" id="PRO_5042207350" evidence="19">
    <location>
        <begin position="19"/>
        <end position="574"/>
    </location>
</feature>
<evidence type="ECO:0000256" key="10">
    <source>
        <dbReference type="ARBA" id="ARBA00022847"/>
    </source>
</evidence>
<evidence type="ECO:0000256" key="11">
    <source>
        <dbReference type="ARBA" id="ARBA00022958"/>
    </source>
</evidence>
<feature type="region of interest" description="Disordered" evidence="17">
    <location>
        <begin position="92"/>
        <end position="118"/>
    </location>
</feature>
<name>A0AAE1LP26_9NEOP</name>
<evidence type="ECO:0000313" key="22">
    <source>
        <dbReference type="Proteomes" id="UP001219518"/>
    </source>
</evidence>
<feature type="transmembrane region" description="Helical" evidence="18">
    <location>
        <begin position="474"/>
        <end position="494"/>
    </location>
</feature>
<evidence type="ECO:0000256" key="8">
    <source>
        <dbReference type="ARBA" id="ARBA00022729"/>
    </source>
</evidence>
<evidence type="ECO:0000256" key="5">
    <source>
        <dbReference type="ARBA" id="ARBA00022538"/>
    </source>
</evidence>
<evidence type="ECO:0000256" key="18">
    <source>
        <dbReference type="SAM" id="Phobius"/>
    </source>
</evidence>
<keyword evidence="22" id="KW-1185">Reference proteome</keyword>
<dbReference type="FunFam" id="1.20.1420.30:FF:000009">
    <property type="entry name" value="sodium/potassium/calcium exchanger 5 isoform X2"/>
    <property type="match status" value="1"/>
</dbReference>
<keyword evidence="8 19" id="KW-0732">Signal</keyword>
<dbReference type="AlphaFoldDB" id="A0AAE1LP26"/>
<evidence type="ECO:0000256" key="19">
    <source>
        <dbReference type="SAM" id="SignalP"/>
    </source>
</evidence>
<feature type="transmembrane region" description="Helical" evidence="18">
    <location>
        <begin position="406"/>
        <end position="430"/>
    </location>
</feature>
<evidence type="ECO:0000256" key="2">
    <source>
        <dbReference type="ARBA" id="ARBA00005364"/>
    </source>
</evidence>
<feature type="domain" description="Sodium/calcium exchanger membrane region" evidence="20">
    <location>
        <begin position="407"/>
        <end position="555"/>
    </location>
</feature>
<accession>A0AAE1LP26</accession>
<keyword evidence="13" id="KW-0915">Sodium</keyword>
<keyword evidence="15 18" id="KW-0472">Membrane</keyword>
<evidence type="ECO:0000256" key="13">
    <source>
        <dbReference type="ARBA" id="ARBA00023053"/>
    </source>
</evidence>